<dbReference type="InterPro" id="IPR026082">
    <property type="entry name" value="ABCA"/>
</dbReference>
<dbReference type="InterPro" id="IPR025952">
    <property type="entry name" value="R3H-assoc_dom"/>
</dbReference>
<dbReference type="GO" id="GO:0016020">
    <property type="term" value="C:membrane"/>
    <property type="evidence" value="ECO:0007669"/>
    <property type="project" value="UniProtKB-SubCell"/>
</dbReference>
<dbReference type="PROSITE" id="PS51061">
    <property type="entry name" value="R3H"/>
    <property type="match status" value="1"/>
</dbReference>
<evidence type="ECO:0000256" key="3">
    <source>
        <dbReference type="ARBA" id="ARBA00022448"/>
    </source>
</evidence>
<evidence type="ECO:0000313" key="12">
    <source>
        <dbReference type="Proteomes" id="UP001228049"/>
    </source>
</evidence>
<dbReference type="InterPro" id="IPR003439">
    <property type="entry name" value="ABC_transporter-like_ATP-bd"/>
</dbReference>
<accession>A0AAD9CBF1</accession>
<dbReference type="AlphaFoldDB" id="A0AAD9CBF1"/>
<dbReference type="InterPro" id="IPR001374">
    <property type="entry name" value="R3H_dom"/>
</dbReference>
<evidence type="ECO:0000256" key="2">
    <source>
        <dbReference type="ARBA" id="ARBA00008869"/>
    </source>
</evidence>
<reference evidence="11" key="1">
    <citation type="submission" date="2023-04" db="EMBL/GenBank/DDBJ databases">
        <title>Chromosome-level genome of Chaenocephalus aceratus.</title>
        <authorList>
            <person name="Park H."/>
        </authorList>
    </citation>
    <scope>NUCLEOTIDE SEQUENCE</scope>
    <source>
        <strain evidence="11">DE</strain>
        <tissue evidence="11">Muscle</tissue>
    </source>
</reference>
<dbReference type="GO" id="GO:0033344">
    <property type="term" value="P:cholesterol efflux"/>
    <property type="evidence" value="ECO:0007669"/>
    <property type="project" value="TreeGrafter"/>
</dbReference>
<dbReference type="CDD" id="cd03263">
    <property type="entry name" value="ABC_subfamily_A"/>
    <property type="match status" value="1"/>
</dbReference>
<dbReference type="InterPro" id="IPR027417">
    <property type="entry name" value="P-loop_NTPase"/>
</dbReference>
<keyword evidence="7" id="KW-1133">Transmembrane helix</keyword>
<comment type="similarity">
    <text evidence="2">Belongs to the ABC transporter superfamily. ABCA family.</text>
</comment>
<keyword evidence="12" id="KW-1185">Reference proteome</keyword>
<keyword evidence="6" id="KW-0067">ATP-binding</keyword>
<proteinExistence type="inferred from homology"/>
<feature type="domain" description="R3H" evidence="10">
    <location>
        <begin position="644"/>
        <end position="707"/>
    </location>
</feature>
<dbReference type="EMBL" id="JASDAP010000009">
    <property type="protein sequence ID" value="KAK1897676.1"/>
    <property type="molecule type" value="Genomic_DNA"/>
</dbReference>
<evidence type="ECO:0000259" key="10">
    <source>
        <dbReference type="PROSITE" id="PS51061"/>
    </source>
</evidence>
<evidence type="ECO:0000313" key="11">
    <source>
        <dbReference type="EMBL" id="KAK1897676.1"/>
    </source>
</evidence>
<dbReference type="GO" id="GO:0140359">
    <property type="term" value="F:ABC-type transporter activity"/>
    <property type="evidence" value="ECO:0007669"/>
    <property type="project" value="InterPro"/>
</dbReference>
<keyword evidence="8" id="KW-0472">Membrane</keyword>
<feature type="compositionally biased region" description="Low complexity" evidence="9">
    <location>
        <begin position="283"/>
        <end position="298"/>
    </location>
</feature>
<evidence type="ECO:0000256" key="4">
    <source>
        <dbReference type="ARBA" id="ARBA00022692"/>
    </source>
</evidence>
<evidence type="ECO:0000256" key="6">
    <source>
        <dbReference type="ARBA" id="ARBA00022840"/>
    </source>
</evidence>
<protein>
    <submittedName>
        <fullName evidence="11">Phospholipid-transporting ATPase ABCA1</fullName>
    </submittedName>
</protein>
<dbReference type="PANTHER" id="PTHR19229:SF49">
    <property type="entry name" value="PHOSPHOLIPID-TRANSPORTING ATPASE ABCA7"/>
    <property type="match status" value="1"/>
</dbReference>
<keyword evidence="4" id="KW-0812">Transmembrane</keyword>
<dbReference type="Gene3D" id="3.40.50.300">
    <property type="entry name" value="P-loop containing nucleotide triphosphate hydrolases"/>
    <property type="match status" value="1"/>
</dbReference>
<dbReference type="GO" id="GO:0090554">
    <property type="term" value="F:phosphatidylcholine floppase activity"/>
    <property type="evidence" value="ECO:0007669"/>
    <property type="project" value="TreeGrafter"/>
</dbReference>
<keyword evidence="3" id="KW-0813">Transport</keyword>
<dbReference type="SUPFAM" id="SSF52540">
    <property type="entry name" value="P-loop containing nucleoside triphosphate hydrolases"/>
    <property type="match status" value="1"/>
</dbReference>
<dbReference type="GO" id="GO:0090556">
    <property type="term" value="F:phosphatidylserine floppase activity"/>
    <property type="evidence" value="ECO:0007669"/>
    <property type="project" value="TreeGrafter"/>
</dbReference>
<dbReference type="Pfam" id="PF23321">
    <property type="entry name" value="R1_ABCA1"/>
    <property type="match status" value="1"/>
</dbReference>
<evidence type="ECO:0000256" key="5">
    <source>
        <dbReference type="ARBA" id="ARBA00022741"/>
    </source>
</evidence>
<evidence type="ECO:0000256" key="1">
    <source>
        <dbReference type="ARBA" id="ARBA00004141"/>
    </source>
</evidence>
<dbReference type="GO" id="GO:0034188">
    <property type="term" value="F:apolipoprotein A-I receptor activity"/>
    <property type="evidence" value="ECO:0007669"/>
    <property type="project" value="TreeGrafter"/>
</dbReference>
<dbReference type="SUPFAM" id="SSF82708">
    <property type="entry name" value="R3H domain"/>
    <property type="match status" value="1"/>
</dbReference>
<dbReference type="Pfam" id="PF13902">
    <property type="entry name" value="R3H-assoc"/>
    <property type="match status" value="1"/>
</dbReference>
<evidence type="ECO:0000256" key="9">
    <source>
        <dbReference type="SAM" id="MobiDB-lite"/>
    </source>
</evidence>
<dbReference type="Gene3D" id="3.30.1370.50">
    <property type="entry name" value="R3H-like domain"/>
    <property type="match status" value="1"/>
</dbReference>
<dbReference type="InterPro" id="IPR056264">
    <property type="entry name" value="R2_ABCA1-4-like"/>
</dbReference>
<feature type="compositionally biased region" description="Polar residues" evidence="9">
    <location>
        <begin position="323"/>
        <end position="334"/>
    </location>
</feature>
<sequence length="725" mass="80517">MLTGDTSITYGEAFLNHHSVTTEMERVHQLMGYCPQFDAISDLLTGREHLELYARLRGVSEESVAKVAQWGVTKLGLTQYSEREAGGYSGGNKRKLSTAISLIGAPPVIFLDEPTTGMDPKAKRFLWNCIVSVTKEGRAVVLTSHSMEECEALCTRMAIMVNGRFQCLGSVQHLKNRFGDGYTIVLRLMDNISEPASCPISSFMQSSFPSIELKERHQSVLQFQLPSHACCLARVFEVLANNHEELGIIDFSVSQTTLDQVFVNFAKEQTDDDVLTDVIISNSTPSKSPQQPAKSSGSKPKEGKSKKPKSGKVKSKEGKANGEKSSSMAMTQIPQKEEKAQRTSRRASGGSDSNSGGVQGETRQSSKRKAESSSQNPSALFIVDGNTQDSFVVFGESLLCVASREVYLRLVRLSIGVDADKMLLSNSHQEMICWPFITSSPLPLQFLCDPLQQSVQAGQGDVRKTKLWRSLQRERGESVRPVGLIEERQCSSLPNSPAKRVSPTKKKQFYINQAIRNSDLTPRAKGKKSLRRLENTRYLANLLEKDECTKDDLEVCSNPAIPSIFTEACTNGNYIEPWNDFMNCSGEEQEKLLSLLELEGAKKKSTSGPLKDERNVNPAFSAQDCFQRIDRRLRATLKRKQIPMGTLEILEENVLSFFIAQPNSVYTTNLASSFERLLLHAVCQYMELVSASSDYNGSRQTEVVNKQEEFLPPGLLLSAHLEQMS</sequence>
<comment type="subcellular location">
    <subcellularLocation>
        <location evidence="1">Membrane</location>
        <topology evidence="1">Multi-pass membrane protein</topology>
    </subcellularLocation>
</comment>
<feature type="region of interest" description="Disordered" evidence="9">
    <location>
        <begin position="281"/>
        <end position="376"/>
    </location>
</feature>
<dbReference type="GO" id="GO:0016887">
    <property type="term" value="F:ATP hydrolysis activity"/>
    <property type="evidence" value="ECO:0007669"/>
    <property type="project" value="InterPro"/>
</dbReference>
<dbReference type="GO" id="GO:0003676">
    <property type="term" value="F:nucleic acid binding"/>
    <property type="evidence" value="ECO:0007669"/>
    <property type="project" value="UniProtKB-UniRule"/>
</dbReference>
<evidence type="ECO:0000256" key="8">
    <source>
        <dbReference type="ARBA" id="ARBA00023136"/>
    </source>
</evidence>
<gene>
    <name evidence="11" type="ORF">KUDE01_017207</name>
</gene>
<comment type="caution">
    <text evidence="11">The sequence shown here is derived from an EMBL/GenBank/DDBJ whole genome shotgun (WGS) entry which is preliminary data.</text>
</comment>
<dbReference type="Proteomes" id="UP001228049">
    <property type="component" value="Unassembled WGS sequence"/>
</dbReference>
<dbReference type="FunFam" id="3.40.50.300:FF:000335">
    <property type="entry name" value="ATP binding cassette subfamily A member 5"/>
    <property type="match status" value="1"/>
</dbReference>
<dbReference type="GO" id="GO:0033700">
    <property type="term" value="P:phospholipid efflux"/>
    <property type="evidence" value="ECO:0007669"/>
    <property type="project" value="TreeGrafter"/>
</dbReference>
<name>A0AAD9CBF1_DISEL</name>
<dbReference type="Pfam" id="PF00005">
    <property type="entry name" value="ABC_tran"/>
    <property type="match status" value="1"/>
</dbReference>
<dbReference type="PANTHER" id="PTHR19229">
    <property type="entry name" value="ATP-BINDING CASSETTE TRANSPORTER SUBFAMILY A ABCA"/>
    <property type="match status" value="1"/>
</dbReference>
<evidence type="ECO:0000256" key="7">
    <source>
        <dbReference type="ARBA" id="ARBA00022989"/>
    </source>
</evidence>
<dbReference type="InterPro" id="IPR036867">
    <property type="entry name" value="R3H_dom_sf"/>
</dbReference>
<organism evidence="11 12">
    <name type="scientific">Dissostichus eleginoides</name>
    <name type="common">Patagonian toothfish</name>
    <name type="synonym">Dissostichus amissus</name>
    <dbReference type="NCBI Taxonomy" id="100907"/>
    <lineage>
        <taxon>Eukaryota</taxon>
        <taxon>Metazoa</taxon>
        <taxon>Chordata</taxon>
        <taxon>Craniata</taxon>
        <taxon>Vertebrata</taxon>
        <taxon>Euteleostomi</taxon>
        <taxon>Actinopterygii</taxon>
        <taxon>Neopterygii</taxon>
        <taxon>Teleostei</taxon>
        <taxon>Neoteleostei</taxon>
        <taxon>Acanthomorphata</taxon>
        <taxon>Eupercaria</taxon>
        <taxon>Perciformes</taxon>
        <taxon>Notothenioidei</taxon>
        <taxon>Nototheniidae</taxon>
        <taxon>Dissostichus</taxon>
    </lineage>
</organism>
<keyword evidence="5" id="KW-0547">Nucleotide-binding</keyword>
<dbReference type="GO" id="GO:0005524">
    <property type="term" value="F:ATP binding"/>
    <property type="evidence" value="ECO:0007669"/>
    <property type="project" value="UniProtKB-KW"/>
</dbReference>